<organism evidence="2 3">
    <name type="scientific">Ancylostoma ceylanicum</name>
    <dbReference type="NCBI Taxonomy" id="53326"/>
    <lineage>
        <taxon>Eukaryota</taxon>
        <taxon>Metazoa</taxon>
        <taxon>Ecdysozoa</taxon>
        <taxon>Nematoda</taxon>
        <taxon>Chromadorea</taxon>
        <taxon>Rhabditida</taxon>
        <taxon>Rhabditina</taxon>
        <taxon>Rhabditomorpha</taxon>
        <taxon>Strongyloidea</taxon>
        <taxon>Ancylostomatidae</taxon>
        <taxon>Ancylostomatinae</taxon>
        <taxon>Ancylostoma</taxon>
    </lineage>
</organism>
<evidence type="ECO:0000313" key="2">
    <source>
        <dbReference type="EMBL" id="EYB94742.1"/>
    </source>
</evidence>
<accession>A0A016SWE7</accession>
<evidence type="ECO:0000313" key="3">
    <source>
        <dbReference type="Proteomes" id="UP000024635"/>
    </source>
</evidence>
<protein>
    <submittedName>
        <fullName evidence="2">Uncharacterized protein</fullName>
    </submittedName>
</protein>
<reference evidence="3" key="1">
    <citation type="journal article" date="2015" name="Nat. Genet.">
        <title>The genome and transcriptome of the zoonotic hookworm Ancylostoma ceylanicum identify infection-specific gene families.</title>
        <authorList>
            <person name="Schwarz E.M."/>
            <person name="Hu Y."/>
            <person name="Antoshechkin I."/>
            <person name="Miller M.M."/>
            <person name="Sternberg P.W."/>
            <person name="Aroian R.V."/>
        </authorList>
    </citation>
    <scope>NUCLEOTIDE SEQUENCE</scope>
    <source>
        <strain evidence="3">HY135</strain>
    </source>
</reference>
<gene>
    <name evidence="2" type="primary">Acey_s0168.g204</name>
    <name evidence="2" type="ORF">Y032_0168g204</name>
</gene>
<dbReference type="AlphaFoldDB" id="A0A016SWE7"/>
<feature type="region of interest" description="Disordered" evidence="1">
    <location>
        <begin position="1"/>
        <end position="21"/>
    </location>
</feature>
<name>A0A016SWE7_9BILA</name>
<dbReference type="Proteomes" id="UP000024635">
    <property type="component" value="Unassembled WGS sequence"/>
</dbReference>
<evidence type="ECO:0000256" key="1">
    <source>
        <dbReference type="SAM" id="MobiDB-lite"/>
    </source>
</evidence>
<proteinExistence type="predicted"/>
<keyword evidence="3" id="KW-1185">Reference proteome</keyword>
<comment type="caution">
    <text evidence="2">The sequence shown here is derived from an EMBL/GenBank/DDBJ whole genome shotgun (WGS) entry which is preliminary data.</text>
</comment>
<sequence length="93" mass="10798">MQAEIKTLPYMPDSADCSPTDDHKFKRWDPFLREMIGFRLSGTKTQQKNGEDVLIQMSTRAAEKVQFCRVTTIQNPTVKTRHRFCNKLIFSST</sequence>
<dbReference type="EMBL" id="JARK01001504">
    <property type="protein sequence ID" value="EYB94742.1"/>
    <property type="molecule type" value="Genomic_DNA"/>
</dbReference>